<dbReference type="OrthoDB" id="5291901at2"/>
<feature type="active site" description="Charge relay system" evidence="7">
    <location>
        <position position="145"/>
    </location>
</feature>
<gene>
    <name evidence="9" type="ORF">SAMN06296036_11656</name>
</gene>
<dbReference type="InterPro" id="IPR014186">
    <property type="entry name" value="S-formylglutathione_hydrol"/>
</dbReference>
<dbReference type="EC" id="3.1.2.12" evidence="2 6"/>
<evidence type="ECO:0000313" key="10">
    <source>
        <dbReference type="Proteomes" id="UP000192907"/>
    </source>
</evidence>
<feature type="active site" description="Charge relay system" evidence="7">
    <location>
        <position position="221"/>
    </location>
</feature>
<dbReference type="GO" id="GO:0046294">
    <property type="term" value="P:formaldehyde catabolic process"/>
    <property type="evidence" value="ECO:0007669"/>
    <property type="project" value="InterPro"/>
</dbReference>
<dbReference type="InterPro" id="IPR029058">
    <property type="entry name" value="AB_hydrolase_fold"/>
</dbReference>
<keyword evidence="4 8" id="KW-0378">Hydrolase</keyword>
<organism evidence="9 10">
    <name type="scientific">Pseudobacteriovorax antillogorgiicola</name>
    <dbReference type="NCBI Taxonomy" id="1513793"/>
    <lineage>
        <taxon>Bacteria</taxon>
        <taxon>Pseudomonadati</taxon>
        <taxon>Bdellovibrionota</taxon>
        <taxon>Oligoflexia</taxon>
        <taxon>Oligoflexales</taxon>
        <taxon>Pseudobacteriovoracaceae</taxon>
        <taxon>Pseudobacteriovorax</taxon>
    </lineage>
</organism>
<evidence type="ECO:0000256" key="3">
    <source>
        <dbReference type="ARBA" id="ARBA00022487"/>
    </source>
</evidence>
<evidence type="ECO:0000313" key="9">
    <source>
        <dbReference type="EMBL" id="SMF52464.1"/>
    </source>
</evidence>
<evidence type="ECO:0000256" key="1">
    <source>
        <dbReference type="ARBA" id="ARBA00005622"/>
    </source>
</evidence>
<protein>
    <recommendedName>
        <fullName evidence="2 6">S-formylglutathione hydrolase</fullName>
        <ecNumber evidence="2 6">3.1.2.12</ecNumber>
    </recommendedName>
</protein>
<comment type="similarity">
    <text evidence="1 8">Belongs to the esterase D family.</text>
</comment>
<dbReference type="NCBIfam" id="TIGR02821">
    <property type="entry name" value="fghA_ester_D"/>
    <property type="match status" value="1"/>
</dbReference>
<dbReference type="Proteomes" id="UP000192907">
    <property type="component" value="Unassembled WGS sequence"/>
</dbReference>
<evidence type="ECO:0000256" key="2">
    <source>
        <dbReference type="ARBA" id="ARBA00012479"/>
    </source>
</evidence>
<evidence type="ECO:0000256" key="6">
    <source>
        <dbReference type="NCBIfam" id="TIGR02821"/>
    </source>
</evidence>
<keyword evidence="10" id="KW-1185">Reference proteome</keyword>
<dbReference type="EMBL" id="FWZT01000016">
    <property type="protein sequence ID" value="SMF52464.1"/>
    <property type="molecule type" value="Genomic_DNA"/>
</dbReference>
<dbReference type="FunFam" id="3.40.50.1820:FF:000002">
    <property type="entry name" value="S-formylglutathione hydrolase"/>
    <property type="match status" value="1"/>
</dbReference>
<feature type="active site" description="Charge relay system" evidence="7">
    <location>
        <position position="254"/>
    </location>
</feature>
<accession>A0A1Y6C979</accession>
<dbReference type="PANTHER" id="PTHR10061">
    <property type="entry name" value="S-FORMYLGLUTATHIONE HYDROLASE"/>
    <property type="match status" value="1"/>
</dbReference>
<keyword evidence="3 8" id="KW-0719">Serine esterase</keyword>
<evidence type="ECO:0000256" key="7">
    <source>
        <dbReference type="PIRSR" id="PIRSR614186-1"/>
    </source>
</evidence>
<comment type="catalytic activity">
    <reaction evidence="5 8">
        <text>S-formylglutathione + H2O = formate + glutathione + H(+)</text>
        <dbReference type="Rhea" id="RHEA:14961"/>
        <dbReference type="ChEBI" id="CHEBI:15377"/>
        <dbReference type="ChEBI" id="CHEBI:15378"/>
        <dbReference type="ChEBI" id="CHEBI:15740"/>
        <dbReference type="ChEBI" id="CHEBI:57688"/>
        <dbReference type="ChEBI" id="CHEBI:57925"/>
        <dbReference type="EC" id="3.1.2.12"/>
    </reaction>
</comment>
<dbReference type="GO" id="GO:0005829">
    <property type="term" value="C:cytosol"/>
    <property type="evidence" value="ECO:0007669"/>
    <property type="project" value="TreeGrafter"/>
</dbReference>
<evidence type="ECO:0000256" key="4">
    <source>
        <dbReference type="ARBA" id="ARBA00022801"/>
    </source>
</evidence>
<dbReference type="InterPro" id="IPR000801">
    <property type="entry name" value="Esterase-like"/>
</dbReference>
<dbReference type="AlphaFoldDB" id="A0A1Y6C979"/>
<dbReference type="GO" id="GO:0052689">
    <property type="term" value="F:carboxylic ester hydrolase activity"/>
    <property type="evidence" value="ECO:0007669"/>
    <property type="project" value="UniProtKB-KW"/>
</dbReference>
<dbReference type="SUPFAM" id="SSF53474">
    <property type="entry name" value="alpha/beta-Hydrolases"/>
    <property type="match status" value="1"/>
</dbReference>
<proteinExistence type="inferred from homology"/>
<evidence type="ECO:0000256" key="8">
    <source>
        <dbReference type="RuleBase" id="RU363068"/>
    </source>
</evidence>
<name>A0A1Y6C979_9BACT</name>
<dbReference type="RefSeq" id="WP_132321802.1">
    <property type="nucleotide sequence ID" value="NZ_FWZT01000016.1"/>
</dbReference>
<reference evidence="10" key="1">
    <citation type="submission" date="2017-04" db="EMBL/GenBank/DDBJ databases">
        <authorList>
            <person name="Varghese N."/>
            <person name="Submissions S."/>
        </authorList>
    </citation>
    <scope>NUCLEOTIDE SEQUENCE [LARGE SCALE GENOMIC DNA]</scope>
    <source>
        <strain evidence="10">RKEM611</strain>
    </source>
</reference>
<sequence length="277" mass="30993">MNIETRKSHRCFDGEVLFQSHKSPTTGTDMNLSVFLPKEKPKALMVWLSGLTCTEENFMAKAGAFQFASRQGVAIICPDTSPRGTDLPGEHDDWDFGSGAGFYLDATANPWAQNYKMYSYIVDDISQFIAASNLDHLPRCISGHSMGGHGALTIGLKHPEMFQSISAFAPIVNPMEVPWGQKAFRNYLGDHEESWKAYDACQLVKSSKYNGEILIDQGLADNFLTEQLQPEAFEKACSATAVSLQVRRQKGYDHSYFFVSSFIDDHLSFHLRQLKLT</sequence>
<evidence type="ECO:0000256" key="5">
    <source>
        <dbReference type="ARBA" id="ARBA00047590"/>
    </source>
</evidence>
<dbReference type="STRING" id="1513793.SAMN06296036_11656"/>
<comment type="function">
    <text evidence="8">Serine hydrolase involved in the detoxification of formaldehyde.</text>
</comment>
<dbReference type="Pfam" id="PF00756">
    <property type="entry name" value="Esterase"/>
    <property type="match status" value="1"/>
</dbReference>
<dbReference type="PANTHER" id="PTHR10061:SF0">
    <property type="entry name" value="S-FORMYLGLUTATHIONE HYDROLASE"/>
    <property type="match status" value="1"/>
</dbReference>
<dbReference type="Gene3D" id="3.40.50.1820">
    <property type="entry name" value="alpha/beta hydrolase"/>
    <property type="match status" value="1"/>
</dbReference>
<dbReference type="GO" id="GO:0018738">
    <property type="term" value="F:S-formylglutathione hydrolase activity"/>
    <property type="evidence" value="ECO:0007669"/>
    <property type="project" value="UniProtKB-UniRule"/>
</dbReference>